<organism evidence="2 3">
    <name type="scientific">Pseudoduganella guangdongensis</name>
    <dbReference type="NCBI Taxonomy" id="2692179"/>
    <lineage>
        <taxon>Bacteria</taxon>
        <taxon>Pseudomonadati</taxon>
        <taxon>Pseudomonadota</taxon>
        <taxon>Betaproteobacteria</taxon>
        <taxon>Burkholderiales</taxon>
        <taxon>Oxalobacteraceae</taxon>
        <taxon>Telluria group</taxon>
        <taxon>Pseudoduganella</taxon>
    </lineage>
</organism>
<feature type="compositionally biased region" description="Basic and acidic residues" evidence="1">
    <location>
        <begin position="1"/>
        <end position="14"/>
    </location>
</feature>
<gene>
    <name evidence="2" type="ORF">GTP41_24915</name>
</gene>
<evidence type="ECO:0000256" key="1">
    <source>
        <dbReference type="SAM" id="MobiDB-lite"/>
    </source>
</evidence>
<dbReference type="EMBL" id="WWCJ01000028">
    <property type="protein sequence ID" value="MYN05344.1"/>
    <property type="molecule type" value="Genomic_DNA"/>
</dbReference>
<accession>A0A6N9HPE6</accession>
<evidence type="ECO:0000313" key="2">
    <source>
        <dbReference type="EMBL" id="MYN05344.1"/>
    </source>
</evidence>
<keyword evidence="3" id="KW-1185">Reference proteome</keyword>
<dbReference type="RefSeq" id="WP_161028292.1">
    <property type="nucleotide sequence ID" value="NZ_WWCJ01000028.1"/>
</dbReference>
<feature type="compositionally biased region" description="Basic and acidic residues" evidence="1">
    <location>
        <begin position="40"/>
        <end position="58"/>
    </location>
</feature>
<protein>
    <submittedName>
        <fullName evidence="2">Uncharacterized protein</fullName>
    </submittedName>
</protein>
<evidence type="ECO:0000313" key="3">
    <source>
        <dbReference type="Proteomes" id="UP000448575"/>
    </source>
</evidence>
<proteinExistence type="predicted"/>
<feature type="region of interest" description="Disordered" evidence="1">
    <location>
        <begin position="1"/>
        <end position="84"/>
    </location>
</feature>
<feature type="compositionally biased region" description="Basic and acidic residues" evidence="1">
    <location>
        <begin position="70"/>
        <end position="84"/>
    </location>
</feature>
<dbReference type="AlphaFoldDB" id="A0A6N9HPE6"/>
<name>A0A6N9HPE6_9BURK</name>
<sequence length="84" mass="9227">MAPRKDTEQSDDWRNQAGQTGQPGQGNQKQGDKQGNQQSDQERGNKQSDVGKGERQGGLDDLEDDVGGQRSDRGSERGGRDQQR</sequence>
<dbReference type="Proteomes" id="UP000448575">
    <property type="component" value="Unassembled WGS sequence"/>
</dbReference>
<reference evidence="2 3" key="1">
    <citation type="submission" date="2019-12" db="EMBL/GenBank/DDBJ databases">
        <title>Novel species isolated from a subtropical stream in China.</title>
        <authorList>
            <person name="Lu H."/>
        </authorList>
    </citation>
    <scope>NUCLEOTIDE SEQUENCE [LARGE SCALE GENOMIC DNA]</scope>
    <source>
        <strain evidence="2 3">DS3</strain>
    </source>
</reference>
<feature type="compositionally biased region" description="Low complexity" evidence="1">
    <location>
        <begin position="16"/>
        <end position="39"/>
    </location>
</feature>
<comment type="caution">
    <text evidence="2">The sequence shown here is derived from an EMBL/GenBank/DDBJ whole genome shotgun (WGS) entry which is preliminary data.</text>
</comment>